<evidence type="ECO:0000256" key="2">
    <source>
        <dbReference type="ARBA" id="ARBA00022705"/>
    </source>
</evidence>
<feature type="domain" description="CR-type" evidence="12">
    <location>
        <begin position="128"/>
        <end position="210"/>
    </location>
</feature>
<dbReference type="PROSITE" id="PS51188">
    <property type="entry name" value="ZF_CR"/>
    <property type="match status" value="1"/>
</dbReference>
<keyword evidence="3 9" id="KW-0479">Metal-binding</keyword>
<dbReference type="Gene3D" id="2.60.260.20">
    <property type="entry name" value="Urease metallochaperone UreE, N-terminal domain"/>
    <property type="match status" value="2"/>
</dbReference>
<keyword evidence="4 9" id="KW-0677">Repeat</keyword>
<evidence type="ECO:0000256" key="1">
    <source>
        <dbReference type="ARBA" id="ARBA00022490"/>
    </source>
</evidence>
<evidence type="ECO:0000256" key="5">
    <source>
        <dbReference type="ARBA" id="ARBA00022771"/>
    </source>
</evidence>
<evidence type="ECO:0000256" key="6">
    <source>
        <dbReference type="ARBA" id="ARBA00022833"/>
    </source>
</evidence>
<keyword evidence="2 9" id="KW-0235">DNA replication</keyword>
<evidence type="ECO:0000259" key="12">
    <source>
        <dbReference type="PROSITE" id="PS51188"/>
    </source>
</evidence>
<proteinExistence type="inferred from homology"/>
<feature type="binding site" evidence="9">
    <location>
        <position position="144"/>
    </location>
    <ligand>
        <name>Zn(2+)</name>
        <dbReference type="ChEBI" id="CHEBI:29105"/>
        <label>1</label>
    </ligand>
</feature>
<comment type="subunit">
    <text evidence="9">Homodimer.</text>
</comment>
<dbReference type="InterPro" id="IPR002939">
    <property type="entry name" value="DnaJ_C"/>
</dbReference>
<feature type="binding site" evidence="9">
    <location>
        <position position="184"/>
    </location>
    <ligand>
        <name>Zn(2+)</name>
        <dbReference type="ChEBI" id="CHEBI:29105"/>
        <label>2</label>
    </ligand>
</feature>
<dbReference type="Proteomes" id="UP000295748">
    <property type="component" value="Chromosome"/>
</dbReference>
<dbReference type="Pfam" id="PF00226">
    <property type="entry name" value="DnaJ"/>
    <property type="match status" value="1"/>
</dbReference>
<dbReference type="Gene3D" id="1.10.287.110">
    <property type="entry name" value="DnaJ domain"/>
    <property type="match status" value="1"/>
</dbReference>
<comment type="similarity">
    <text evidence="9">Belongs to the DnaJ family.</text>
</comment>
<dbReference type="PROSITE" id="PS00636">
    <property type="entry name" value="DNAJ_1"/>
    <property type="match status" value="1"/>
</dbReference>
<dbReference type="InterPro" id="IPR036869">
    <property type="entry name" value="J_dom_sf"/>
</dbReference>
<reference evidence="13 14" key="1">
    <citation type="submission" date="2019-03" db="EMBL/GenBank/DDBJ databases">
        <authorList>
            <person name="Dong K."/>
        </authorList>
    </citation>
    <scope>NUCLEOTIDE SEQUENCE [LARGE SCALE GENOMIC DNA]</scope>
    <source>
        <strain evidence="14">dk512</strain>
    </source>
</reference>
<dbReference type="CDD" id="cd10719">
    <property type="entry name" value="DnaJ_zf"/>
    <property type="match status" value="1"/>
</dbReference>
<accession>A0ABX5SS01</accession>
<organism evidence="13 14">
    <name type="scientific">Microbacterium wangchenii</name>
    <dbReference type="NCBI Taxonomy" id="2541726"/>
    <lineage>
        <taxon>Bacteria</taxon>
        <taxon>Bacillati</taxon>
        <taxon>Actinomycetota</taxon>
        <taxon>Actinomycetes</taxon>
        <taxon>Micrococcales</taxon>
        <taxon>Microbacteriaceae</taxon>
        <taxon>Microbacterium</taxon>
    </lineage>
</organism>
<dbReference type="CDD" id="cd10747">
    <property type="entry name" value="DnaJ_C"/>
    <property type="match status" value="1"/>
</dbReference>
<feature type="binding site" evidence="9">
    <location>
        <position position="141"/>
    </location>
    <ligand>
        <name>Zn(2+)</name>
        <dbReference type="ChEBI" id="CHEBI:29105"/>
        <label>1</label>
    </ligand>
</feature>
<comment type="cofactor">
    <cofactor evidence="9">
        <name>Zn(2+)</name>
        <dbReference type="ChEBI" id="CHEBI:29105"/>
    </cofactor>
    <text evidence="9">Binds 2 Zn(2+) ions per monomer.</text>
</comment>
<keyword evidence="6 9" id="KW-0862">Zinc</keyword>
<dbReference type="HAMAP" id="MF_01152">
    <property type="entry name" value="DnaJ"/>
    <property type="match status" value="1"/>
</dbReference>
<dbReference type="InterPro" id="IPR036410">
    <property type="entry name" value="HSP_DnaJ_Cys-rich_dom_sf"/>
</dbReference>
<keyword evidence="7 9" id="KW-0346">Stress response</keyword>
<evidence type="ECO:0000256" key="10">
    <source>
        <dbReference type="PROSITE-ProRule" id="PRU00546"/>
    </source>
</evidence>
<dbReference type="NCBIfam" id="NF008035">
    <property type="entry name" value="PRK10767.1"/>
    <property type="match status" value="1"/>
</dbReference>
<evidence type="ECO:0000256" key="3">
    <source>
        <dbReference type="ARBA" id="ARBA00022723"/>
    </source>
</evidence>
<dbReference type="CDD" id="cd06257">
    <property type="entry name" value="DnaJ"/>
    <property type="match status" value="1"/>
</dbReference>
<dbReference type="Gene3D" id="2.10.230.10">
    <property type="entry name" value="Heat shock protein DnaJ, cysteine-rich domain"/>
    <property type="match status" value="1"/>
</dbReference>
<dbReference type="RefSeq" id="WP_135066752.1">
    <property type="nucleotide sequence ID" value="NZ_CP038266.1"/>
</dbReference>
<comment type="domain">
    <text evidence="9">The J domain is necessary and sufficient to stimulate DnaK ATPase activity. Zinc center 1 plays an important role in the autonomous, DnaK-independent chaperone activity of DnaJ. Zinc center 2 is essential for interaction with DnaK and for DnaJ activity.</text>
</comment>
<feature type="binding site" evidence="9">
    <location>
        <position position="198"/>
    </location>
    <ligand>
        <name>Zn(2+)</name>
        <dbReference type="ChEBI" id="CHEBI:29105"/>
        <label>1</label>
    </ligand>
</feature>
<keyword evidence="5 9" id="KW-0863">Zinc-finger</keyword>
<evidence type="ECO:0000256" key="4">
    <source>
        <dbReference type="ARBA" id="ARBA00022737"/>
    </source>
</evidence>
<comment type="caution">
    <text evidence="9">Lacks conserved residue(s) required for the propagation of feature annotation.</text>
</comment>
<sequence>MADHYEVLGVARDAAPDEIKRAYRRLARELHPDVNPGEDAAERFKLVTHAYDVLSDPDQRRRYDMGGDSNPFAGAGGAAGFGGFSDIFETFFGGAGGGGRAGRPRSRRERGQDALVRVNLDLGDVVFGTHRDLEVDTAVLCETCQGSCCQPGTSEVTCDICHGSGNVQRTVRSLLGNVVTSQPCTTCQGYGTTIPYPCATCQGQGRVRARRTVSVDIPAGVETGLRLQLPGSGEVGPAGGPNGDLYLEIHVAAHDVFSREGDDLLATLEVSMPDAILGTETTIEALDGEVQLELRPGVQSGDVLTIKGRGITPLRGTQRGDLRVGVHVVTPTRLDGKERALIEEFARRTKAPGPRLAEFHQGLFAKLRDRFRNS</sequence>
<keyword evidence="14" id="KW-1185">Reference proteome</keyword>
<dbReference type="InterPro" id="IPR001305">
    <property type="entry name" value="HSP_DnaJ_Cys-rich_dom"/>
</dbReference>
<feature type="binding site" evidence="9">
    <location>
        <position position="187"/>
    </location>
    <ligand>
        <name>Zn(2+)</name>
        <dbReference type="ChEBI" id="CHEBI:29105"/>
        <label>2</label>
    </ligand>
</feature>
<evidence type="ECO:0000256" key="9">
    <source>
        <dbReference type="HAMAP-Rule" id="MF_01152"/>
    </source>
</evidence>
<dbReference type="Pfam" id="PF00684">
    <property type="entry name" value="DnaJ_CXXCXGXG"/>
    <property type="match status" value="1"/>
</dbReference>
<comment type="function">
    <text evidence="9">Participates actively in the response to hyperosmotic and heat shock by preventing the aggregation of stress-denatured proteins and by disaggregating proteins, also in an autonomous, DnaK-independent fashion. Unfolded proteins bind initially to DnaJ; upon interaction with the DnaJ-bound protein, DnaK hydrolyzes its bound ATP, resulting in the formation of a stable complex. GrpE releases ADP from DnaK; ATP binding to DnaK triggers the release of the substrate protein, thus completing the reaction cycle. Several rounds of ATP-dependent interactions between DnaJ, DnaK and GrpE are required for fully efficient folding. Also involved, together with DnaK and GrpE, in the DNA replication of plasmids through activation of initiation proteins.</text>
</comment>
<name>A0ABX5SS01_9MICO</name>
<dbReference type="PANTHER" id="PTHR43096">
    <property type="entry name" value="DNAJ HOMOLOG 1, MITOCHONDRIAL-RELATED"/>
    <property type="match status" value="1"/>
</dbReference>
<dbReference type="InterPro" id="IPR008971">
    <property type="entry name" value="HSP40/DnaJ_pept-bd"/>
</dbReference>
<dbReference type="SUPFAM" id="SSF49493">
    <property type="entry name" value="HSP40/DnaJ peptide-binding domain"/>
    <property type="match status" value="2"/>
</dbReference>
<comment type="subcellular location">
    <subcellularLocation>
        <location evidence="9">Cytoplasm</location>
    </subcellularLocation>
</comment>
<dbReference type="InterPro" id="IPR012724">
    <property type="entry name" value="DnaJ"/>
</dbReference>
<dbReference type="PRINTS" id="PR00625">
    <property type="entry name" value="JDOMAIN"/>
</dbReference>
<evidence type="ECO:0000313" key="14">
    <source>
        <dbReference type="Proteomes" id="UP000295748"/>
    </source>
</evidence>
<feature type="domain" description="J" evidence="11">
    <location>
        <begin position="3"/>
        <end position="67"/>
    </location>
</feature>
<dbReference type="EMBL" id="CP038266">
    <property type="protein sequence ID" value="QBR88916.1"/>
    <property type="molecule type" value="Genomic_DNA"/>
</dbReference>
<feature type="binding site" evidence="9">
    <location>
        <position position="161"/>
    </location>
    <ligand>
        <name>Zn(2+)</name>
        <dbReference type="ChEBI" id="CHEBI:29105"/>
        <label>2</label>
    </ligand>
</feature>
<dbReference type="InterPro" id="IPR001623">
    <property type="entry name" value="DnaJ_domain"/>
</dbReference>
<evidence type="ECO:0000259" key="11">
    <source>
        <dbReference type="PROSITE" id="PS50076"/>
    </source>
</evidence>
<evidence type="ECO:0000256" key="7">
    <source>
        <dbReference type="ARBA" id="ARBA00023016"/>
    </source>
</evidence>
<dbReference type="SMART" id="SM00271">
    <property type="entry name" value="DnaJ"/>
    <property type="match status" value="1"/>
</dbReference>
<protein>
    <recommendedName>
        <fullName evidence="9">Chaperone protein DnaJ</fullName>
    </recommendedName>
</protein>
<dbReference type="PROSITE" id="PS50076">
    <property type="entry name" value="DNAJ_2"/>
    <property type="match status" value="1"/>
</dbReference>
<dbReference type="PANTHER" id="PTHR43096:SF48">
    <property type="entry name" value="CHAPERONE PROTEIN DNAJ"/>
    <property type="match status" value="1"/>
</dbReference>
<keyword evidence="8 9" id="KW-0143">Chaperone</keyword>
<evidence type="ECO:0000313" key="13">
    <source>
        <dbReference type="EMBL" id="QBR88916.1"/>
    </source>
</evidence>
<feature type="binding site" evidence="9">
    <location>
        <position position="201"/>
    </location>
    <ligand>
        <name>Zn(2+)</name>
        <dbReference type="ChEBI" id="CHEBI:29105"/>
        <label>1</label>
    </ligand>
</feature>
<gene>
    <name evidence="9 13" type="primary">dnaJ</name>
    <name evidence="13" type="ORF">E4K62_09575</name>
</gene>
<keyword evidence="1 9" id="KW-0963">Cytoplasm</keyword>
<feature type="binding site" evidence="9">
    <location>
        <position position="158"/>
    </location>
    <ligand>
        <name>Zn(2+)</name>
        <dbReference type="ChEBI" id="CHEBI:29105"/>
        <label>2</label>
    </ligand>
</feature>
<feature type="zinc finger region" description="CR-type" evidence="10">
    <location>
        <begin position="128"/>
        <end position="210"/>
    </location>
</feature>
<dbReference type="SUPFAM" id="SSF57938">
    <property type="entry name" value="DnaJ/Hsp40 cysteine-rich domain"/>
    <property type="match status" value="1"/>
</dbReference>
<dbReference type="SUPFAM" id="SSF46565">
    <property type="entry name" value="Chaperone J-domain"/>
    <property type="match status" value="1"/>
</dbReference>
<dbReference type="InterPro" id="IPR018253">
    <property type="entry name" value="DnaJ_domain_CS"/>
</dbReference>
<evidence type="ECO:0000256" key="8">
    <source>
        <dbReference type="ARBA" id="ARBA00023186"/>
    </source>
</evidence>
<dbReference type="Pfam" id="PF01556">
    <property type="entry name" value="DnaJ_C"/>
    <property type="match status" value="1"/>
</dbReference>